<evidence type="ECO:0000256" key="7">
    <source>
        <dbReference type="SAM" id="MobiDB-lite"/>
    </source>
</evidence>
<dbReference type="Gene3D" id="3.40.50.970">
    <property type="match status" value="2"/>
</dbReference>
<dbReference type="InterPro" id="IPR029061">
    <property type="entry name" value="THDP-binding"/>
</dbReference>
<evidence type="ECO:0000256" key="4">
    <source>
        <dbReference type="ARBA" id="ARBA00022723"/>
    </source>
</evidence>
<feature type="region of interest" description="Disordered" evidence="7">
    <location>
        <begin position="574"/>
        <end position="595"/>
    </location>
</feature>
<comment type="caution">
    <text evidence="11">The sequence shown here is derived from an EMBL/GenBank/DDBJ whole genome shotgun (WGS) entry which is preliminary data.</text>
</comment>
<feature type="domain" description="Thiamine pyrophosphate enzyme N-terminal TPP-binding" evidence="10">
    <location>
        <begin position="8"/>
        <end position="120"/>
    </location>
</feature>
<dbReference type="GO" id="GO:0009099">
    <property type="term" value="P:L-valine biosynthetic process"/>
    <property type="evidence" value="ECO:0007669"/>
    <property type="project" value="TreeGrafter"/>
</dbReference>
<dbReference type="GO" id="GO:0030976">
    <property type="term" value="F:thiamine pyrophosphate binding"/>
    <property type="evidence" value="ECO:0007669"/>
    <property type="project" value="InterPro"/>
</dbReference>
<evidence type="ECO:0000256" key="3">
    <source>
        <dbReference type="ARBA" id="ARBA00007812"/>
    </source>
</evidence>
<feature type="domain" description="Thiamine pyrophosphate enzyme central" evidence="8">
    <location>
        <begin position="206"/>
        <end position="344"/>
    </location>
</feature>
<evidence type="ECO:0000256" key="5">
    <source>
        <dbReference type="ARBA" id="ARBA00023052"/>
    </source>
</evidence>
<dbReference type="GO" id="GO:0050660">
    <property type="term" value="F:flavin adenine dinucleotide binding"/>
    <property type="evidence" value="ECO:0007669"/>
    <property type="project" value="TreeGrafter"/>
</dbReference>
<dbReference type="EMBL" id="VBAO01000374">
    <property type="protein sequence ID" value="TMI78433.1"/>
    <property type="molecule type" value="Genomic_DNA"/>
</dbReference>
<evidence type="ECO:0000256" key="6">
    <source>
        <dbReference type="RuleBase" id="RU362132"/>
    </source>
</evidence>
<keyword evidence="4" id="KW-0479">Metal-binding</keyword>
<comment type="cofactor">
    <cofactor evidence="2">
        <name>thiamine diphosphate</name>
        <dbReference type="ChEBI" id="CHEBI:58937"/>
    </cofactor>
</comment>
<evidence type="ECO:0000313" key="11">
    <source>
        <dbReference type="EMBL" id="TMI78433.1"/>
    </source>
</evidence>
<dbReference type="CDD" id="cd00568">
    <property type="entry name" value="TPP_enzymes"/>
    <property type="match status" value="1"/>
</dbReference>
<proteinExistence type="inferred from homology"/>
<dbReference type="SUPFAM" id="SSF52467">
    <property type="entry name" value="DHS-like NAD/FAD-binding domain"/>
    <property type="match status" value="1"/>
</dbReference>
<dbReference type="GO" id="GO:0009097">
    <property type="term" value="P:isoleucine biosynthetic process"/>
    <property type="evidence" value="ECO:0007669"/>
    <property type="project" value="TreeGrafter"/>
</dbReference>
<evidence type="ECO:0000259" key="9">
    <source>
        <dbReference type="Pfam" id="PF02775"/>
    </source>
</evidence>
<dbReference type="CDD" id="cd07035">
    <property type="entry name" value="TPP_PYR_POX_like"/>
    <property type="match status" value="1"/>
</dbReference>
<comment type="similarity">
    <text evidence="3 6">Belongs to the TPP enzyme family.</text>
</comment>
<feature type="compositionally biased region" description="Pro residues" evidence="7">
    <location>
        <begin position="582"/>
        <end position="595"/>
    </location>
</feature>
<protein>
    <submittedName>
        <fullName evidence="11">Thiamine pyrophosphate-binding protein</fullName>
    </submittedName>
</protein>
<dbReference type="PANTHER" id="PTHR18968">
    <property type="entry name" value="THIAMINE PYROPHOSPHATE ENZYMES"/>
    <property type="match status" value="1"/>
</dbReference>
<dbReference type="InterPro" id="IPR045229">
    <property type="entry name" value="TPP_enz"/>
</dbReference>
<dbReference type="InterPro" id="IPR012000">
    <property type="entry name" value="Thiamin_PyroP_enz_cen_dom"/>
</dbReference>
<organism evidence="11 12">
    <name type="scientific">Candidatus Segetimicrobium genomatis</name>
    <dbReference type="NCBI Taxonomy" id="2569760"/>
    <lineage>
        <taxon>Bacteria</taxon>
        <taxon>Bacillati</taxon>
        <taxon>Candidatus Sysuimicrobiota</taxon>
        <taxon>Candidatus Sysuimicrobiia</taxon>
        <taxon>Candidatus Sysuimicrobiales</taxon>
        <taxon>Candidatus Segetimicrobiaceae</taxon>
        <taxon>Candidatus Segetimicrobium</taxon>
    </lineage>
</organism>
<dbReference type="Gene3D" id="3.40.50.1220">
    <property type="entry name" value="TPP-binding domain"/>
    <property type="match status" value="1"/>
</dbReference>
<dbReference type="PANTHER" id="PTHR18968:SF166">
    <property type="entry name" value="2-HYDROXYACYL-COA LYASE 2"/>
    <property type="match status" value="1"/>
</dbReference>
<dbReference type="PROSITE" id="PS00187">
    <property type="entry name" value="TPP_ENZYMES"/>
    <property type="match status" value="1"/>
</dbReference>
<dbReference type="GO" id="GO:0000287">
    <property type="term" value="F:magnesium ion binding"/>
    <property type="evidence" value="ECO:0007669"/>
    <property type="project" value="InterPro"/>
</dbReference>
<feature type="domain" description="Thiamine pyrophosphate enzyme TPP-binding" evidence="9">
    <location>
        <begin position="409"/>
        <end position="564"/>
    </location>
</feature>
<dbReference type="GO" id="GO:0005948">
    <property type="term" value="C:acetolactate synthase complex"/>
    <property type="evidence" value="ECO:0007669"/>
    <property type="project" value="TreeGrafter"/>
</dbReference>
<sequence>MVTVLSKTGAQVIVDRLLCEGVSFAFGLCGHGNIGLLDALYDVQGEIRTISVHHEQAAGHMADAYWRVTHRPAVTFTSCGPGSTNIPVAIASAMMDSSALLAITANVPSVQFNRGAFQETYRHYQADFPSVLRPYVKRSFQPTRPDQLPLVMRQAFQVMLGGRPGPVQVDVPLDLFVETVEVGGERPQAVGDSVRIRSAAEAGQLRAALTMLIGATRPVILAGGGTVLSEAEADVQALAERLGIPVVSTPLASGALSVDHPLYFGNVGRNGTYAANEATRNADVILALGVRFDDRMSSSWIPGYTFEIPPTKLIQVDIDPAEIGRNYPVAVGVLGDARTVVRQLMTELEPRQRPGAGFAQWVKRLDAARQAWEKDRAPLGTAQGLPLHPERVVATLSRALPENAIVLSDVGVHHNWLVQRLRVRGPRSFLQSWGFGSMCFAVCGVLGAKLAAPDRPAVAVCGDGGFLMAAHSVATAVEYDIPAVWVVWNNRGYASIYDLQVGGFGPRELATRFRNHRTGELVSTDFAALAQAMGADGYRVTKPGDFDDALAAALAAHRPSVIDVPVRSDERPVPTGGWVLPPLKPFPPKYPPPEG</sequence>
<reference evidence="11 12" key="1">
    <citation type="journal article" date="2019" name="Nat. Microbiol.">
        <title>Mediterranean grassland soil C-N compound turnover is dependent on rainfall and depth, and is mediated by genomically divergent microorganisms.</title>
        <authorList>
            <person name="Diamond S."/>
            <person name="Andeer P.F."/>
            <person name="Li Z."/>
            <person name="Crits-Christoph A."/>
            <person name="Burstein D."/>
            <person name="Anantharaman K."/>
            <person name="Lane K.R."/>
            <person name="Thomas B.C."/>
            <person name="Pan C."/>
            <person name="Northen T.R."/>
            <person name="Banfield J.F."/>
        </authorList>
    </citation>
    <scope>NUCLEOTIDE SEQUENCE [LARGE SCALE GENOMIC DNA]</scope>
    <source>
        <strain evidence="11">NP_7</strain>
    </source>
</reference>
<dbReference type="InterPro" id="IPR012001">
    <property type="entry name" value="Thiamin_PyroP_enz_TPP-bd_dom"/>
</dbReference>
<dbReference type="Proteomes" id="UP000320048">
    <property type="component" value="Unassembled WGS sequence"/>
</dbReference>
<dbReference type="Pfam" id="PF02775">
    <property type="entry name" value="TPP_enzyme_C"/>
    <property type="match status" value="1"/>
</dbReference>
<dbReference type="InterPro" id="IPR011766">
    <property type="entry name" value="TPP_enzyme_TPP-bd"/>
</dbReference>
<dbReference type="InterPro" id="IPR029035">
    <property type="entry name" value="DHS-like_NAD/FAD-binding_dom"/>
</dbReference>
<dbReference type="Pfam" id="PF02776">
    <property type="entry name" value="TPP_enzyme_N"/>
    <property type="match status" value="1"/>
</dbReference>
<dbReference type="AlphaFoldDB" id="A0A537J4K9"/>
<comment type="cofactor">
    <cofactor evidence="1">
        <name>Mg(2+)</name>
        <dbReference type="ChEBI" id="CHEBI:18420"/>
    </cofactor>
</comment>
<dbReference type="GO" id="GO:0003984">
    <property type="term" value="F:acetolactate synthase activity"/>
    <property type="evidence" value="ECO:0007669"/>
    <property type="project" value="TreeGrafter"/>
</dbReference>
<keyword evidence="5 6" id="KW-0786">Thiamine pyrophosphate</keyword>
<name>A0A537J4K9_9BACT</name>
<dbReference type="InterPro" id="IPR000399">
    <property type="entry name" value="TPP-bd_CS"/>
</dbReference>
<dbReference type="Pfam" id="PF00205">
    <property type="entry name" value="TPP_enzyme_M"/>
    <property type="match status" value="1"/>
</dbReference>
<dbReference type="SUPFAM" id="SSF52518">
    <property type="entry name" value="Thiamin diphosphate-binding fold (THDP-binding)"/>
    <property type="match status" value="2"/>
</dbReference>
<accession>A0A537J4K9</accession>
<evidence type="ECO:0000313" key="12">
    <source>
        <dbReference type="Proteomes" id="UP000320048"/>
    </source>
</evidence>
<evidence type="ECO:0000259" key="10">
    <source>
        <dbReference type="Pfam" id="PF02776"/>
    </source>
</evidence>
<evidence type="ECO:0000256" key="1">
    <source>
        <dbReference type="ARBA" id="ARBA00001946"/>
    </source>
</evidence>
<evidence type="ECO:0000259" key="8">
    <source>
        <dbReference type="Pfam" id="PF00205"/>
    </source>
</evidence>
<gene>
    <name evidence="11" type="ORF">E6H04_12440</name>
</gene>
<evidence type="ECO:0000256" key="2">
    <source>
        <dbReference type="ARBA" id="ARBA00001964"/>
    </source>
</evidence>